<dbReference type="PANTHER" id="PTHR21493">
    <property type="entry name" value="CGI-141-RELATED/LIPASE CONTAINING PROTEIN"/>
    <property type="match status" value="1"/>
</dbReference>
<feature type="transmembrane region" description="Helical" evidence="7">
    <location>
        <begin position="242"/>
        <end position="260"/>
    </location>
</feature>
<dbReference type="InterPro" id="IPR045176">
    <property type="entry name" value="Got1"/>
</dbReference>
<gene>
    <name evidence="8" type="ORF">HKW66_Vig0182420</name>
</gene>
<feature type="transmembrane region" description="Helical" evidence="7">
    <location>
        <begin position="266"/>
        <end position="284"/>
    </location>
</feature>
<evidence type="ECO:0000256" key="5">
    <source>
        <dbReference type="ARBA" id="ARBA00023136"/>
    </source>
</evidence>
<keyword evidence="3 7" id="KW-1133">Transmembrane helix</keyword>
<evidence type="ECO:0000256" key="1">
    <source>
        <dbReference type="ARBA" id="ARBA00004653"/>
    </source>
</evidence>
<dbReference type="GO" id="GO:0005829">
    <property type="term" value="C:cytosol"/>
    <property type="evidence" value="ECO:0007669"/>
    <property type="project" value="GOC"/>
</dbReference>
<dbReference type="EMBL" id="JABFOF010000006">
    <property type="protein sequence ID" value="KAG2394380.1"/>
    <property type="molecule type" value="Genomic_DNA"/>
</dbReference>
<dbReference type="GO" id="GO:0000139">
    <property type="term" value="C:Golgi membrane"/>
    <property type="evidence" value="ECO:0007669"/>
    <property type="project" value="UniProtKB-SubCell"/>
</dbReference>
<evidence type="ECO:0000256" key="3">
    <source>
        <dbReference type="ARBA" id="ARBA00022989"/>
    </source>
</evidence>
<keyword evidence="4" id="KW-0333">Golgi apparatus</keyword>
<dbReference type="Pfam" id="PF04178">
    <property type="entry name" value="Got1"/>
    <property type="match status" value="1"/>
</dbReference>
<evidence type="ECO:0000313" key="9">
    <source>
        <dbReference type="Proteomes" id="UP000743370"/>
    </source>
</evidence>
<comment type="caution">
    <text evidence="8">The sequence shown here is derived from an EMBL/GenBank/DDBJ whole genome shotgun (WGS) entry which is preliminary data.</text>
</comment>
<dbReference type="GO" id="GO:0006888">
    <property type="term" value="P:endoplasmic reticulum to Golgi vesicle-mediated transport"/>
    <property type="evidence" value="ECO:0007669"/>
    <property type="project" value="InterPro"/>
</dbReference>
<comment type="similarity">
    <text evidence="6">Belongs to the GOT1 family.</text>
</comment>
<feature type="transmembrane region" description="Helical" evidence="7">
    <location>
        <begin position="211"/>
        <end position="230"/>
    </location>
</feature>
<evidence type="ECO:0000256" key="6">
    <source>
        <dbReference type="ARBA" id="ARBA00025799"/>
    </source>
</evidence>
<evidence type="ECO:0000256" key="2">
    <source>
        <dbReference type="ARBA" id="ARBA00022692"/>
    </source>
</evidence>
<proteinExistence type="inferred from homology"/>
<keyword evidence="2 7" id="KW-0812">Transmembrane</keyword>
<dbReference type="GO" id="GO:0042147">
    <property type="term" value="P:retrograde transport, endosome to Golgi"/>
    <property type="evidence" value="ECO:0007669"/>
    <property type="project" value="InterPro"/>
</dbReference>
<evidence type="ECO:0000313" key="8">
    <source>
        <dbReference type="EMBL" id="KAG2394380.1"/>
    </source>
</evidence>
<sequence length="337" mass="37384">MVLNKQHLASTCSSWQRAFRYGWMISVPVILLADQRRFNSHASLHKITSIFAVESQLPPPYPPPVTTSSRRLRARLTGQSWFRAFNVSGKTVGKGLAAEKGINSARMIEFLVCEIPLGCAEFDWTFMFLMDIWKEEVGVIVDFGEGNIAISDLELCLLVATGSFEEKLAVWAMCCVYALCWEHEIGLGLTGFGIFFSFLGVMFFFDKGLLAMGNILFVSGVSLTIGLKSTMQFFMKRSNFKGTISFGIGFIILILGWPILGMIVESYGFIVLFSGFWPTLAVFIQKIPVLVIGSIQRQTCARVARGTLEDYVAASKRIYDISGKVCALGVLLLVRGI</sequence>
<keyword evidence="5 7" id="KW-0472">Membrane</keyword>
<accession>A0A8T0K3W3</accession>
<organism evidence="8 9">
    <name type="scientific">Phaseolus angularis</name>
    <name type="common">Azuki bean</name>
    <name type="synonym">Vigna angularis</name>
    <dbReference type="NCBI Taxonomy" id="3914"/>
    <lineage>
        <taxon>Eukaryota</taxon>
        <taxon>Viridiplantae</taxon>
        <taxon>Streptophyta</taxon>
        <taxon>Embryophyta</taxon>
        <taxon>Tracheophyta</taxon>
        <taxon>Spermatophyta</taxon>
        <taxon>Magnoliopsida</taxon>
        <taxon>eudicotyledons</taxon>
        <taxon>Gunneridae</taxon>
        <taxon>Pentapetalae</taxon>
        <taxon>rosids</taxon>
        <taxon>fabids</taxon>
        <taxon>Fabales</taxon>
        <taxon>Fabaceae</taxon>
        <taxon>Papilionoideae</taxon>
        <taxon>50 kb inversion clade</taxon>
        <taxon>NPAAA clade</taxon>
        <taxon>indigoferoid/millettioid clade</taxon>
        <taxon>Phaseoleae</taxon>
        <taxon>Vigna</taxon>
    </lineage>
</organism>
<comment type="subcellular location">
    <subcellularLocation>
        <location evidence="1">Golgi apparatus membrane</location>
        <topology evidence="1">Multi-pass membrane protein</topology>
    </subcellularLocation>
</comment>
<evidence type="ECO:0000256" key="4">
    <source>
        <dbReference type="ARBA" id="ARBA00023034"/>
    </source>
</evidence>
<dbReference type="PANTHER" id="PTHR21493:SF9">
    <property type="entry name" value="GOLGI TRANSPORT PROTEIN 1-RELATED"/>
    <property type="match status" value="1"/>
</dbReference>
<name>A0A8T0K3W3_PHAAN</name>
<reference evidence="8 9" key="1">
    <citation type="submission" date="2020-05" db="EMBL/GenBank/DDBJ databases">
        <title>Vigna angularis (adzuki bean) Var. LongXiaoDou No. 4 denovo assembly.</title>
        <authorList>
            <person name="Xiang H."/>
        </authorList>
    </citation>
    <scope>NUCLEOTIDE SEQUENCE [LARGE SCALE GENOMIC DNA]</scope>
    <source>
        <tissue evidence="8">Leaf</tissue>
    </source>
</reference>
<dbReference type="AlphaFoldDB" id="A0A8T0K3W3"/>
<protein>
    <submittedName>
        <fullName evidence="8">Vesicle transport protein</fullName>
    </submittedName>
</protein>
<feature type="transmembrane region" description="Helical" evidence="7">
    <location>
        <begin position="185"/>
        <end position="205"/>
    </location>
</feature>
<dbReference type="Proteomes" id="UP000743370">
    <property type="component" value="Unassembled WGS sequence"/>
</dbReference>
<dbReference type="InterPro" id="IPR007305">
    <property type="entry name" value="Vesicle_transpt_Got1/SFT2"/>
</dbReference>
<evidence type="ECO:0000256" key="7">
    <source>
        <dbReference type="SAM" id="Phobius"/>
    </source>
</evidence>